<reference evidence="1" key="2">
    <citation type="submission" date="2021-01" db="UniProtKB">
        <authorList>
            <consortium name="EnsemblPlants"/>
        </authorList>
    </citation>
    <scope>IDENTIFICATION</scope>
</reference>
<dbReference type="InParanoid" id="A0A7N2LSJ4"/>
<evidence type="ECO:0000313" key="2">
    <source>
        <dbReference type="Proteomes" id="UP000594261"/>
    </source>
</evidence>
<dbReference type="Proteomes" id="UP000594261">
    <property type="component" value="Chromosome 5"/>
</dbReference>
<proteinExistence type="predicted"/>
<dbReference type="Gramene" id="QL05p056014:mrna">
    <property type="protein sequence ID" value="QL05p056014:mrna"/>
    <property type="gene ID" value="QL05p056014"/>
</dbReference>
<protein>
    <submittedName>
        <fullName evidence="1">Uncharacterized protein</fullName>
    </submittedName>
</protein>
<organism evidence="1 2">
    <name type="scientific">Quercus lobata</name>
    <name type="common">Valley oak</name>
    <dbReference type="NCBI Taxonomy" id="97700"/>
    <lineage>
        <taxon>Eukaryota</taxon>
        <taxon>Viridiplantae</taxon>
        <taxon>Streptophyta</taxon>
        <taxon>Embryophyta</taxon>
        <taxon>Tracheophyta</taxon>
        <taxon>Spermatophyta</taxon>
        <taxon>Magnoliopsida</taxon>
        <taxon>eudicotyledons</taxon>
        <taxon>Gunneridae</taxon>
        <taxon>Pentapetalae</taxon>
        <taxon>rosids</taxon>
        <taxon>fabids</taxon>
        <taxon>Fagales</taxon>
        <taxon>Fagaceae</taxon>
        <taxon>Quercus</taxon>
    </lineage>
</organism>
<dbReference type="EnsemblPlants" id="QL05p056014:mrna">
    <property type="protein sequence ID" value="QL05p056014:mrna"/>
    <property type="gene ID" value="QL05p056014"/>
</dbReference>
<dbReference type="AlphaFoldDB" id="A0A7N2LSJ4"/>
<accession>A0A7N2LSJ4</accession>
<name>A0A7N2LSJ4_QUELO</name>
<reference evidence="1 2" key="1">
    <citation type="journal article" date="2016" name="G3 (Bethesda)">
        <title>First Draft Assembly and Annotation of the Genome of a California Endemic Oak Quercus lobata Nee (Fagaceae).</title>
        <authorList>
            <person name="Sork V.L."/>
            <person name="Fitz-Gibbon S.T."/>
            <person name="Puiu D."/>
            <person name="Crepeau M."/>
            <person name="Gugger P.F."/>
            <person name="Sherman R."/>
            <person name="Stevens K."/>
            <person name="Langley C.H."/>
            <person name="Pellegrini M."/>
            <person name="Salzberg S.L."/>
        </authorList>
    </citation>
    <scope>NUCLEOTIDE SEQUENCE [LARGE SCALE GENOMIC DNA]</scope>
    <source>
        <strain evidence="1 2">cv. SW786</strain>
    </source>
</reference>
<keyword evidence="2" id="KW-1185">Reference proteome</keyword>
<sequence length="144" mass="16913">MHAWLPPRDHPRFLSPTVEGFEEIRVIDLIDLEVRQWDLNLFNGLFYPNEAELIRSIPLCHVPTEDKLIWPYPSSGQYTVQLGNRFLTHENHSNHTVEELRSSEEVWKLIWGSNMLDMLVVIRFSTVRRKASHRLVASLPQQNT</sequence>
<dbReference type="EMBL" id="LRBV02000005">
    <property type="status" value="NOT_ANNOTATED_CDS"/>
    <property type="molecule type" value="Genomic_DNA"/>
</dbReference>
<evidence type="ECO:0000313" key="1">
    <source>
        <dbReference type="EnsemblPlants" id="QL05p056014:mrna"/>
    </source>
</evidence>